<dbReference type="AlphaFoldDB" id="A0A6B0SM87"/>
<feature type="domain" description="SpoVT-AbrB" evidence="1">
    <location>
        <begin position="8"/>
        <end position="52"/>
    </location>
</feature>
<keyword evidence="3" id="KW-1185">Reference proteome</keyword>
<protein>
    <submittedName>
        <fullName evidence="2">Phosphate uptake regulator PhoU</fullName>
    </submittedName>
</protein>
<dbReference type="SUPFAM" id="SSF109755">
    <property type="entry name" value="PhoU-like"/>
    <property type="match status" value="1"/>
</dbReference>
<dbReference type="Gene3D" id="1.20.58.220">
    <property type="entry name" value="Phosphate transport system protein phou homolog 2, domain 2"/>
    <property type="match status" value="1"/>
</dbReference>
<evidence type="ECO:0000259" key="1">
    <source>
        <dbReference type="SMART" id="SM00966"/>
    </source>
</evidence>
<comment type="caution">
    <text evidence="2">The sequence shown here is derived from an EMBL/GenBank/DDBJ whole genome shotgun (WGS) entry which is preliminary data.</text>
</comment>
<dbReference type="InterPro" id="IPR026022">
    <property type="entry name" value="PhoU_dom"/>
</dbReference>
<dbReference type="GO" id="GO:0030643">
    <property type="term" value="P:intracellular phosphate ion homeostasis"/>
    <property type="evidence" value="ECO:0007669"/>
    <property type="project" value="InterPro"/>
</dbReference>
<dbReference type="GO" id="GO:0045936">
    <property type="term" value="P:negative regulation of phosphate metabolic process"/>
    <property type="evidence" value="ECO:0007669"/>
    <property type="project" value="InterPro"/>
</dbReference>
<dbReference type="Proteomes" id="UP000471521">
    <property type="component" value="Unassembled WGS sequence"/>
</dbReference>
<dbReference type="PANTHER" id="PTHR42930">
    <property type="entry name" value="PHOSPHATE-SPECIFIC TRANSPORT SYSTEM ACCESSORY PROTEIN PHOU"/>
    <property type="match status" value="1"/>
</dbReference>
<dbReference type="SMART" id="SM00966">
    <property type="entry name" value="SpoVT_AbrB"/>
    <property type="match status" value="1"/>
</dbReference>
<name>A0A6B0SM87_9EURY</name>
<evidence type="ECO:0000313" key="3">
    <source>
        <dbReference type="Proteomes" id="UP000471521"/>
    </source>
</evidence>
<evidence type="ECO:0000313" key="2">
    <source>
        <dbReference type="EMBL" id="MXR20020.1"/>
    </source>
</evidence>
<organism evidence="2 3">
    <name type="scientific">Halobacterium bonnevillei</name>
    <dbReference type="NCBI Taxonomy" id="2692200"/>
    <lineage>
        <taxon>Archaea</taxon>
        <taxon>Methanobacteriati</taxon>
        <taxon>Methanobacteriota</taxon>
        <taxon>Stenosarchaea group</taxon>
        <taxon>Halobacteria</taxon>
        <taxon>Halobacteriales</taxon>
        <taxon>Halobacteriaceae</taxon>
        <taxon>Halobacterium</taxon>
    </lineage>
</organism>
<dbReference type="Pfam" id="PF01895">
    <property type="entry name" value="PhoU"/>
    <property type="match status" value="1"/>
</dbReference>
<dbReference type="GO" id="GO:0003677">
    <property type="term" value="F:DNA binding"/>
    <property type="evidence" value="ECO:0007669"/>
    <property type="project" value="InterPro"/>
</dbReference>
<dbReference type="EMBL" id="WUUU01000024">
    <property type="protein sequence ID" value="MXR20020.1"/>
    <property type="molecule type" value="Genomic_DNA"/>
</dbReference>
<reference evidence="2 3" key="1">
    <citation type="submission" date="2019-12" db="EMBL/GenBank/DDBJ databases">
        <title>Isolation and characterization of three novel carbon monoxide-oxidizing members of Halobacteria from salione crusts and soils.</title>
        <authorList>
            <person name="Myers M.R."/>
            <person name="King G.M."/>
        </authorList>
    </citation>
    <scope>NUCLEOTIDE SEQUENCE [LARGE SCALE GENOMIC DNA]</scope>
    <source>
        <strain evidence="2 3">PCN9</strain>
    </source>
</reference>
<dbReference type="PANTHER" id="PTHR42930:SF6">
    <property type="entry name" value="PHOSPHATE REGULATORY PROTEIN-LIKE PROTEIN"/>
    <property type="match status" value="1"/>
</dbReference>
<dbReference type="OrthoDB" id="40991at2157"/>
<accession>A0A6B0SM87</accession>
<dbReference type="InterPro" id="IPR038078">
    <property type="entry name" value="PhoU-like_sf"/>
</dbReference>
<dbReference type="RefSeq" id="WP_159525582.1">
    <property type="nucleotide sequence ID" value="NZ_WUUU01000024.1"/>
</dbReference>
<dbReference type="InterPro" id="IPR028366">
    <property type="entry name" value="PhoU"/>
</dbReference>
<dbReference type="InterPro" id="IPR007159">
    <property type="entry name" value="SpoVT-AbrB_dom"/>
</dbReference>
<proteinExistence type="predicted"/>
<gene>
    <name evidence="2" type="ORF">GRX66_05175</name>
</gene>
<sequence length="331" mass="35842">METRKVQQVGGGTYTVSLPREWADNCGVEAGAPVYLYTHLDGSLVVRRRERDDSDLASTTTTVEGASPAVAGRQLRAAYTTGFERITLTAADEFTSEQRRVIGETARSFTGAEVAAESDDRITVRVLLDADDISIQQSVLQLRFNAVSMQEAAVGMLADADADAAQVERRDDQVDRVFALIARHFNRSQSDLEEIDKLGIDRRTLFRYYSVARQLERVADHAVEVARVADGVDDSLPPALVDDVVALAADARQLVADASDVVVNGSGTDRANATLDERDRVVERGRELARSVDEESPEVASPLTRTLHSITRTAEIAGNVAEVALAGALLS</sequence>